<name>A0A139XKG6_TOXGO</name>
<feature type="domain" description="Bacterial alpha-2-macroglobulin MG10" evidence="2">
    <location>
        <begin position="2060"/>
        <end position="2202"/>
    </location>
</feature>
<evidence type="ECO:0000259" key="2">
    <source>
        <dbReference type="Pfam" id="PF17973"/>
    </source>
</evidence>
<protein>
    <recommendedName>
        <fullName evidence="2">Bacterial alpha-2-macroglobulin MG10 domain-containing protein</fullName>
    </recommendedName>
</protein>
<comment type="caution">
    <text evidence="3">The sequence shown here is derived from an EMBL/GenBank/DDBJ whole genome shotgun (WGS) entry which is preliminary data.</text>
</comment>
<accession>A0A139XKG6</accession>
<reference evidence="3 4" key="1">
    <citation type="journal article" date="2016" name="Nat. Commun.">
        <title>Local admixture of amplified and diversified secreted pathogenesis determinants shapes mosaic Toxoplasma gondii genomes.</title>
        <authorList>
            <person name="Lorenzi H."/>
            <person name="Khan A."/>
            <person name="Behnke M.S."/>
            <person name="Namasivayam S."/>
            <person name="Swapna L.S."/>
            <person name="Hadjithomas M."/>
            <person name="Karamycheva S."/>
            <person name="Pinney D."/>
            <person name="Brunk B.P."/>
            <person name="Ajioka J.W."/>
            <person name="Ajzenberg D."/>
            <person name="Boothroyd J.C."/>
            <person name="Boyle J.P."/>
            <person name="Darde M.L."/>
            <person name="Diaz-Miranda M.A."/>
            <person name="Dubey J.P."/>
            <person name="Fritz H.M."/>
            <person name="Gennari S.M."/>
            <person name="Gregory B.D."/>
            <person name="Kim K."/>
            <person name="Saeij J.P."/>
            <person name="Su C."/>
            <person name="White M.W."/>
            <person name="Zhu X.Q."/>
            <person name="Howe D.K."/>
            <person name="Rosenthal B.M."/>
            <person name="Grigg M.E."/>
            <person name="Parkinson J."/>
            <person name="Liu L."/>
            <person name="Kissinger J.C."/>
            <person name="Roos D.S."/>
            <person name="Sibley L.D."/>
        </authorList>
    </citation>
    <scope>NUCLEOTIDE SEQUENCE [LARGE SCALE GENOMIC DNA]</scope>
    <source>
        <strain evidence="3 4">ARI</strain>
    </source>
</reference>
<dbReference type="InterPro" id="IPR041246">
    <property type="entry name" value="Bact_MG10"/>
</dbReference>
<dbReference type="InterPro" id="IPR051802">
    <property type="entry name" value="YfhM-like"/>
</dbReference>
<dbReference type="EMBL" id="AGQS02005786">
    <property type="protein sequence ID" value="KYF39274.1"/>
    <property type="molecule type" value="Genomic_DNA"/>
</dbReference>
<dbReference type="OrthoDB" id="543368at2759"/>
<evidence type="ECO:0000313" key="3">
    <source>
        <dbReference type="EMBL" id="KYF39274.1"/>
    </source>
</evidence>
<feature type="region of interest" description="Disordered" evidence="1">
    <location>
        <begin position="1422"/>
        <end position="1446"/>
    </location>
</feature>
<dbReference type="PANTHER" id="PTHR40094">
    <property type="entry name" value="ALPHA-2-MACROGLOBULIN HOMOLOG"/>
    <property type="match status" value="1"/>
</dbReference>
<feature type="compositionally biased region" description="Basic and acidic residues" evidence="1">
    <location>
        <begin position="1436"/>
        <end position="1446"/>
    </location>
</feature>
<organism evidence="3 4">
    <name type="scientific">Toxoplasma gondii ARI</name>
    <dbReference type="NCBI Taxonomy" id="1074872"/>
    <lineage>
        <taxon>Eukaryota</taxon>
        <taxon>Sar</taxon>
        <taxon>Alveolata</taxon>
        <taxon>Apicomplexa</taxon>
        <taxon>Conoidasida</taxon>
        <taxon>Coccidia</taxon>
        <taxon>Eucoccidiorida</taxon>
        <taxon>Eimeriorina</taxon>
        <taxon>Sarcocystidae</taxon>
        <taxon>Toxoplasma</taxon>
    </lineage>
</organism>
<sequence>MREFSEFSFRPSHELFYFDGATGVVSHESPSQLSTAVVAASSTSSSVVAPCLTDFSSNSLYLVSTHTQHYRSASISTDKHLLGALSISVFHSLHIHHDTNRLVLNFQVLSLRTAQPISGATIRLFAASVAETREATLLECDSEEPRPREKARGAWRSSGRKNACLAVQTDSNGFATWVSREILEEGIEVFATVVASIENSSPSGESATAVFVTDRLNWPWEFRHKPRLGWEAWQGGPNVLAGYDRRFFVPANEIRFFLLTDRSSFRPGEKVSLHGLLSTVNASLCGFHGACLLHHALRLDAPEKLRVLVGAQWPPETGGHYESPGVHASSEVGSSHSCTSAVVSLNRFGAFSLSLKIPADAALGSRAFLEYRIFKAGDVDEAALSETACPETWYQLRNAGNLKHIDPAGGFSIVVEDPKPPSVVVSPLKLPAVVDPASALTVSGSVQTYAGLPVQDHRVEVRFAFQPSFGETTLRKAAARLQDSWNREGKRAGQGASERTSDCGRDFSKFLIGSDQVGVNVVTTGEVSSRDTVHLHAEVRTDAGGQFELPLVLEKLTVAPSKCVGIETETALGVHPLEWEEGTEISVTVRVTGLTGDVLPPQTASVVVASSEFSLARKLSVSVRPVLPGVPFAVTAVAKPYPGVKATQLPTGSWLEVSVLRVDPQKPLGSSWEAQADNWNFWNSDQGLASCQPSLFSEAGASESAERVPNSEYRAVTEEAMEAFTDGAVDLALFVEKHEDRFSIVKKCRGHGERLSCPVTLPLDAAQYIFLTTMRVNGRRVRTCEYFLPTAGNLLTRALKPDLQLYSDVVAPGQAVSLVLPALFRPGSSIRPRIYEDRRGGGEKTGPSRQLRGALSVWWHTQSNRRLFFSVSLDSTDDELRIPIGRVPEDCPASCSVRVVLVPPLSETPLPISQVDTSSNALMPKRDYFPIETEVGARYGPFLIDETLSVMVRPAASPFVIPENVIRVSFNESGASAREPRDAELKPGKTASIRVALLTRTLEKKSALASFFSRLTSPQRQIRAYAFVGIVDKRYFDLGPVDLPQVEEEFRQRLVDQNVRQSVSSSFAEAASLATYLYLFQFLKVLKERDPWVSDLHWPQAGLLGATALTSSWAPWSKTLRNVLLGRTSTLTGSFAASPRGENLVDGVVFAQMSREATAMPMMGAGVMAQAKRSALTASRSGDAEVSVDSGETHGVAAAAKLLLSDTPLILWKSVELSEGETPGELSGEVVVRVPDDSNRYLLRTQVVVEVEESEAPALSFFRRLWTRAEALKLSRVFYGQFEKEVVAKKRVKLTPFRPKLLRKGDLARVGAILQVDETLVSEGREAVVSCWFPERNETQETGHRQRVKLTKTALPVTVQVDTDDPSLILNNRLQVNCFAQLASDASFSHGIAFAVPVVPMAPRLSLSSVWAMVSPRAFKQLSPGDGGAGGQQLEPPREDSTSVTSVEEKIELPLPVLEGVGGLSASVGVGYGAVLLGKIHSFLSAEICPFLPAKQAHEDLLWDVDGRRRTDLGSKKILCTCCLEAFPAAATPFFERRSPSLSALLLVLLARQVVKTAKLQMHGELVASARFAETKLTAYLPADPEIFRRVGFLPRPSTEYTPSALHELRVDLDVNLLVLLVAKRQASSVVLPYVASVAETIRAFLRDAEARFLALDSGPSPGDLWPQPVPLIAASEPGVDMPDSQVVAQAASRVGRADAAKKKREDFTGFLAFVGPDLLARIRYVLGSATPLNLVHPEAEEALAFPSLLAWTLSAESRDRESAKEQRLSPHLLWALVVGLEHREEANGRQLLALAHAVLKAAVGVLRFLPDSAAYFSRVAGGSVPASDAQHALLIQIASFLLSATSAERPAPSTVFSTLDPELFASGSERMSPESIVHVFSKVLLYLARGGMSGQQPLGRMVPWTGGLFRNPWEDLLVMDAVAQWHTATKSDRADLSVSVELGSEKRSTWADGDKRLMQPPWLSVLRGQLSLRRQTAVLEKKLSWTDLDASEILKPVSFVSSNFMHANDAVSDDAEQCTWHGKVRVNVHGEGVALVSIAMDFVPDRSHMLPTFMGALLQKEFLPFNSATEQCENAPVASVVRGNRVCVSLRVTVKDELRDVTIRDILPAGLELSSRDPSMSPLAVVDDAVSSVPPSTHFPTVGKRGSASFFWFLPRCEPRLLGNAVEWKCPHLAAGTHTLRVIAIATVSGFFAVPMATVEVGTDEEGGGETLSGQKQADKVTLLGASGAAKRAFVVLEEGERQLAANEVAIFKEAGLQPPPAWLLGSAPKGCGVCPAGTVCSPALGKCVS</sequence>
<dbReference type="Proteomes" id="UP000074247">
    <property type="component" value="Unassembled WGS sequence"/>
</dbReference>
<proteinExistence type="predicted"/>
<evidence type="ECO:0000256" key="1">
    <source>
        <dbReference type="SAM" id="MobiDB-lite"/>
    </source>
</evidence>
<dbReference type="Pfam" id="PF17973">
    <property type="entry name" value="bMG10"/>
    <property type="match status" value="1"/>
</dbReference>
<dbReference type="VEuPathDB" id="ToxoDB:TGARI_215910"/>
<dbReference type="PANTHER" id="PTHR40094:SF1">
    <property type="entry name" value="UBIQUITIN DOMAIN-CONTAINING PROTEIN"/>
    <property type="match status" value="1"/>
</dbReference>
<dbReference type="GO" id="GO:0004866">
    <property type="term" value="F:endopeptidase inhibitor activity"/>
    <property type="evidence" value="ECO:0007669"/>
    <property type="project" value="TreeGrafter"/>
</dbReference>
<evidence type="ECO:0000313" key="4">
    <source>
        <dbReference type="Proteomes" id="UP000074247"/>
    </source>
</evidence>
<gene>
    <name evidence="3" type="ORF">TGARI_215910</name>
</gene>